<evidence type="ECO:0000256" key="1">
    <source>
        <dbReference type="ARBA" id="ARBA00022857"/>
    </source>
</evidence>
<dbReference type="Gene3D" id="3.40.50.720">
    <property type="entry name" value="NAD(P)-binding Rossmann-like Domain"/>
    <property type="match status" value="1"/>
</dbReference>
<reference evidence="3" key="1">
    <citation type="submission" date="2019-11" db="EMBL/GenBank/DDBJ databases">
        <title>Bipolaris sorokiniana Genome sequencing.</title>
        <authorList>
            <person name="Wang H."/>
        </authorList>
    </citation>
    <scope>NUCLEOTIDE SEQUENCE</scope>
</reference>
<dbReference type="SUPFAM" id="SSF51735">
    <property type="entry name" value="NAD(P)-binding Rossmann-fold domains"/>
    <property type="match status" value="1"/>
</dbReference>
<name>A0A8H5ZQ50_COCSA</name>
<accession>A0A8H5ZQ50</accession>
<dbReference type="AlphaFoldDB" id="A0A8H5ZQ50"/>
<keyword evidence="2" id="KW-0560">Oxidoreductase</keyword>
<evidence type="ECO:0000256" key="2">
    <source>
        <dbReference type="ARBA" id="ARBA00023002"/>
    </source>
</evidence>
<dbReference type="GO" id="GO:0016491">
    <property type="term" value="F:oxidoreductase activity"/>
    <property type="evidence" value="ECO:0007669"/>
    <property type="project" value="UniProtKB-KW"/>
</dbReference>
<comment type="caution">
    <text evidence="3">The sequence shown here is derived from an EMBL/GenBank/DDBJ whole genome shotgun (WGS) entry which is preliminary data.</text>
</comment>
<organism evidence="3 4">
    <name type="scientific">Cochliobolus sativus</name>
    <name type="common">Common root rot and spot blotch fungus</name>
    <name type="synonym">Bipolaris sorokiniana</name>
    <dbReference type="NCBI Taxonomy" id="45130"/>
    <lineage>
        <taxon>Eukaryota</taxon>
        <taxon>Fungi</taxon>
        <taxon>Dikarya</taxon>
        <taxon>Ascomycota</taxon>
        <taxon>Pezizomycotina</taxon>
        <taxon>Dothideomycetes</taxon>
        <taxon>Pleosporomycetidae</taxon>
        <taxon>Pleosporales</taxon>
        <taxon>Pleosporineae</taxon>
        <taxon>Pleosporaceae</taxon>
        <taxon>Bipolaris</taxon>
    </lineage>
</organism>
<keyword evidence="1" id="KW-0521">NADP</keyword>
<dbReference type="EMBL" id="WNKQ01000004">
    <property type="protein sequence ID" value="KAF5852259.1"/>
    <property type="molecule type" value="Genomic_DNA"/>
</dbReference>
<proteinExistence type="predicted"/>
<dbReference type="Proteomes" id="UP000624244">
    <property type="component" value="Unassembled WGS sequence"/>
</dbReference>
<dbReference type="PANTHER" id="PTHR47706:SF10">
    <property type="entry name" value="NMRA-LIKE DOMAIN-CONTAINING PROTEIN"/>
    <property type="match status" value="1"/>
</dbReference>
<dbReference type="PANTHER" id="PTHR47706">
    <property type="entry name" value="NMRA-LIKE FAMILY PROTEIN"/>
    <property type="match status" value="1"/>
</dbReference>
<dbReference type="InterPro" id="IPR051609">
    <property type="entry name" value="NmrA/Isoflavone_reductase-like"/>
</dbReference>
<dbReference type="InterPro" id="IPR036291">
    <property type="entry name" value="NAD(P)-bd_dom_sf"/>
</dbReference>
<gene>
    <name evidence="3" type="ORF">GGP41_000981</name>
</gene>
<evidence type="ECO:0000313" key="3">
    <source>
        <dbReference type="EMBL" id="KAF5852259.1"/>
    </source>
</evidence>
<evidence type="ECO:0000313" key="4">
    <source>
        <dbReference type="Proteomes" id="UP000624244"/>
    </source>
</evidence>
<sequence>MAIENILILGTSLPFYHLHSRFTTSSSDDCNYMITVLTYPSQTLTLPPNSHQFPVQHKTSDFNSAALQSAFTGYDIILNTMAGGDSDLQISIINAIVAAAVKRFVPDEFSHDNLNKQLQACLPTHAERAKVINHLKNLSDATRVLAHWEKTKNQYIYAAGAVISANEVLKSVEEMTGQEFAVGSYGVEECVEEGWKRIERGYPDSGLALLERSILYDGQLNASAPFRIHNANDMLGLAPESANSMVTEAYHRLKHLGKPGCACAT</sequence>
<protein>
    <recommendedName>
        <fullName evidence="5">NmrA-like domain-containing protein</fullName>
    </recommendedName>
</protein>
<evidence type="ECO:0008006" key="5">
    <source>
        <dbReference type="Google" id="ProtNLM"/>
    </source>
</evidence>